<accession>A0A523BEB0</accession>
<dbReference type="PANTHER" id="PTHR21237:SF23">
    <property type="entry name" value="GRPE PROTEIN HOMOLOG, MITOCHONDRIAL"/>
    <property type="match status" value="1"/>
</dbReference>
<comment type="similarity">
    <text evidence="1 3">Belongs to the GrpE family.</text>
</comment>
<dbReference type="Gene3D" id="2.30.22.10">
    <property type="entry name" value="Head domain of nucleotide exchange factor GrpE"/>
    <property type="match status" value="1"/>
</dbReference>
<dbReference type="SUPFAM" id="SSF51064">
    <property type="entry name" value="Head domain of nucleotide exchange factor GrpE"/>
    <property type="match status" value="1"/>
</dbReference>
<name>A0A523BEB0_9CREN</name>
<dbReference type="HAMAP" id="MF_01151">
    <property type="entry name" value="GrpE"/>
    <property type="match status" value="1"/>
</dbReference>
<feature type="compositionally biased region" description="Basic and acidic residues" evidence="4">
    <location>
        <begin position="26"/>
        <end position="65"/>
    </location>
</feature>
<evidence type="ECO:0000256" key="1">
    <source>
        <dbReference type="ARBA" id="ARBA00009054"/>
    </source>
</evidence>
<dbReference type="InterPro" id="IPR000740">
    <property type="entry name" value="GrpE"/>
</dbReference>
<evidence type="ECO:0000256" key="2">
    <source>
        <dbReference type="ARBA" id="ARBA00023186"/>
    </source>
</evidence>
<dbReference type="Proteomes" id="UP000315399">
    <property type="component" value="Unassembled WGS sequence"/>
</dbReference>
<dbReference type="Gene3D" id="3.90.20.20">
    <property type="match status" value="1"/>
</dbReference>
<keyword evidence="2" id="KW-0143">Chaperone</keyword>
<comment type="caution">
    <text evidence="5">The sequence shown here is derived from an EMBL/GenBank/DDBJ whole genome shotgun (WGS) entry which is preliminary data.</text>
</comment>
<evidence type="ECO:0000313" key="5">
    <source>
        <dbReference type="EMBL" id="TDA39283.1"/>
    </source>
</evidence>
<dbReference type="GO" id="GO:0000774">
    <property type="term" value="F:adenyl-nucleotide exchange factor activity"/>
    <property type="evidence" value="ECO:0007669"/>
    <property type="project" value="InterPro"/>
</dbReference>
<dbReference type="PANTHER" id="PTHR21237">
    <property type="entry name" value="GRPE PROTEIN"/>
    <property type="match status" value="1"/>
</dbReference>
<reference evidence="5 6" key="1">
    <citation type="journal article" date="2019" name="Nat. Microbiol.">
        <title>Expanding anaerobic alkane metabolism in the domain of Archaea.</title>
        <authorList>
            <person name="Wang Y."/>
            <person name="Wegener G."/>
            <person name="Hou J."/>
            <person name="Wang F."/>
            <person name="Xiao X."/>
        </authorList>
    </citation>
    <scope>NUCLEOTIDE SEQUENCE [LARGE SCALE GENOMIC DNA]</scope>
    <source>
        <strain evidence="5">WYZ-LMO10</strain>
    </source>
</reference>
<proteinExistence type="inferred from homology"/>
<protein>
    <submittedName>
        <fullName evidence="5">Nucleotide exchange factor GrpE</fullName>
    </submittedName>
</protein>
<evidence type="ECO:0000256" key="4">
    <source>
        <dbReference type="SAM" id="MobiDB-lite"/>
    </source>
</evidence>
<feature type="compositionally biased region" description="Basic and acidic residues" evidence="4">
    <location>
        <begin position="226"/>
        <end position="270"/>
    </location>
</feature>
<feature type="region of interest" description="Disordered" evidence="4">
    <location>
        <begin position="216"/>
        <end position="270"/>
    </location>
</feature>
<dbReference type="GO" id="GO:0051087">
    <property type="term" value="F:protein-folding chaperone binding"/>
    <property type="evidence" value="ECO:0007669"/>
    <property type="project" value="InterPro"/>
</dbReference>
<sequence length="270" mass="30574">MRNPHLGLGWCPLDNPQTQNTAVPNKPEEKRNEKENENEKEKEKENENKVKSPAEGEKKEAKGEAEKIGALMAALEEEKRRSEDYLNRLKYMQADFENFRKRMDRQIEEIRRQSSERIVLGLLDVVDELEMAIKNAKSSGSVETLIDGVEMTLKKLKKVLAGEGVSQIECVGKPFDPSVHEVACVVDGDSDGVVLEEVRKGYVMGGRVIRPSVVKISKKSSSTPQKEPEGENKKLTELERKTETEYETEKEKITKSEKVNLIEKEGDSNE</sequence>
<dbReference type="InterPro" id="IPR009012">
    <property type="entry name" value="GrpE_head"/>
</dbReference>
<dbReference type="GO" id="GO:0006457">
    <property type="term" value="P:protein folding"/>
    <property type="evidence" value="ECO:0007669"/>
    <property type="project" value="InterPro"/>
</dbReference>
<dbReference type="PRINTS" id="PR00773">
    <property type="entry name" value="GRPEPROTEIN"/>
</dbReference>
<dbReference type="EMBL" id="QNVH01000016">
    <property type="protein sequence ID" value="TDA39283.1"/>
    <property type="molecule type" value="Genomic_DNA"/>
</dbReference>
<dbReference type="SUPFAM" id="SSF58014">
    <property type="entry name" value="Coiled-coil domain of nucleotide exchange factor GrpE"/>
    <property type="match status" value="1"/>
</dbReference>
<evidence type="ECO:0000313" key="6">
    <source>
        <dbReference type="Proteomes" id="UP000315399"/>
    </source>
</evidence>
<dbReference type="GO" id="GO:0042803">
    <property type="term" value="F:protein homodimerization activity"/>
    <property type="evidence" value="ECO:0007669"/>
    <property type="project" value="InterPro"/>
</dbReference>
<dbReference type="CDD" id="cd00446">
    <property type="entry name" value="GrpE"/>
    <property type="match status" value="1"/>
</dbReference>
<organism evidence="5 6">
    <name type="scientific">Thermoproteota archaeon</name>
    <dbReference type="NCBI Taxonomy" id="2056631"/>
    <lineage>
        <taxon>Archaea</taxon>
        <taxon>Thermoproteota</taxon>
    </lineage>
</organism>
<dbReference type="InterPro" id="IPR013805">
    <property type="entry name" value="GrpE_CC"/>
</dbReference>
<dbReference type="AlphaFoldDB" id="A0A523BEB0"/>
<evidence type="ECO:0000256" key="3">
    <source>
        <dbReference type="RuleBase" id="RU004478"/>
    </source>
</evidence>
<feature type="region of interest" description="Disordered" evidence="4">
    <location>
        <begin position="1"/>
        <end position="65"/>
    </location>
</feature>
<dbReference type="GO" id="GO:0051082">
    <property type="term" value="F:unfolded protein binding"/>
    <property type="evidence" value="ECO:0007669"/>
    <property type="project" value="TreeGrafter"/>
</dbReference>
<dbReference type="Pfam" id="PF01025">
    <property type="entry name" value="GrpE"/>
    <property type="match status" value="1"/>
</dbReference>
<gene>
    <name evidence="5" type="primary">grpE</name>
    <name evidence="5" type="ORF">DSO08_02490</name>
</gene>